<accession>A0A255H1N1</accession>
<evidence type="ECO:0000313" key="2">
    <source>
        <dbReference type="EMBL" id="OYO21638.1"/>
    </source>
</evidence>
<protein>
    <submittedName>
        <fullName evidence="2">Uncharacterized protein</fullName>
    </submittedName>
</protein>
<proteinExistence type="predicted"/>
<sequence>MVRLSRRWLIISAILALIGLYAVGSSIYWVVSMLGAPDTAWVAIPAVGAVLASVLVVIAVPLFKSWQPPRWVRIGLPIVAGGFGIVAAVGTFTLASLTACDYQCRPADTWKMLPAMLTAGVLTALGPGVWALTDRRDREDLLWPLAVAFVVIGIAVGIYQWVENGLY</sequence>
<keyword evidence="3" id="KW-1185">Reference proteome</keyword>
<feature type="transmembrane region" description="Helical" evidence="1">
    <location>
        <begin position="40"/>
        <end position="62"/>
    </location>
</feature>
<gene>
    <name evidence="2" type="ORF">CGZ93_10075</name>
</gene>
<dbReference type="RefSeq" id="WP_094364015.1">
    <property type="nucleotide sequence ID" value="NZ_NMVQ01000013.1"/>
</dbReference>
<keyword evidence="1" id="KW-0472">Membrane</keyword>
<feature type="transmembrane region" description="Helical" evidence="1">
    <location>
        <begin position="74"/>
        <end position="95"/>
    </location>
</feature>
<dbReference type="Proteomes" id="UP000216311">
    <property type="component" value="Unassembled WGS sequence"/>
</dbReference>
<comment type="caution">
    <text evidence="2">The sequence shown here is derived from an EMBL/GenBank/DDBJ whole genome shotgun (WGS) entry which is preliminary data.</text>
</comment>
<feature type="transmembrane region" description="Helical" evidence="1">
    <location>
        <begin position="141"/>
        <end position="162"/>
    </location>
</feature>
<feature type="transmembrane region" description="Helical" evidence="1">
    <location>
        <begin position="115"/>
        <end position="132"/>
    </location>
</feature>
<evidence type="ECO:0000256" key="1">
    <source>
        <dbReference type="SAM" id="Phobius"/>
    </source>
</evidence>
<reference evidence="2 3" key="1">
    <citation type="submission" date="2017-07" db="EMBL/GenBank/DDBJ databases">
        <title>Draft whole genome sequences of clinical Proprionibacteriaceae strains.</title>
        <authorList>
            <person name="Bernier A.-M."/>
            <person name="Bernard K."/>
            <person name="Domingo M.-C."/>
        </authorList>
    </citation>
    <scope>NUCLEOTIDE SEQUENCE [LARGE SCALE GENOMIC DNA]</scope>
    <source>
        <strain evidence="2 3">NML 130396</strain>
    </source>
</reference>
<keyword evidence="1" id="KW-0812">Transmembrane</keyword>
<dbReference type="EMBL" id="NMVQ01000013">
    <property type="protein sequence ID" value="OYO21638.1"/>
    <property type="molecule type" value="Genomic_DNA"/>
</dbReference>
<dbReference type="AlphaFoldDB" id="A0A255H1N1"/>
<organism evidence="2 3">
    <name type="scientific">Enemella dayhoffiae</name>
    <dbReference type="NCBI Taxonomy" id="2016507"/>
    <lineage>
        <taxon>Bacteria</taxon>
        <taxon>Bacillati</taxon>
        <taxon>Actinomycetota</taxon>
        <taxon>Actinomycetes</taxon>
        <taxon>Propionibacteriales</taxon>
        <taxon>Propionibacteriaceae</taxon>
        <taxon>Enemella</taxon>
    </lineage>
</organism>
<evidence type="ECO:0000313" key="3">
    <source>
        <dbReference type="Proteomes" id="UP000216311"/>
    </source>
</evidence>
<keyword evidence="1" id="KW-1133">Transmembrane helix</keyword>
<dbReference type="OrthoDB" id="9963766at2"/>
<name>A0A255H1N1_9ACTN</name>